<organism evidence="2 3">
    <name type="scientific">Streptomyces beihaiensis</name>
    <dbReference type="NCBI Taxonomy" id="2984495"/>
    <lineage>
        <taxon>Bacteria</taxon>
        <taxon>Bacillati</taxon>
        <taxon>Actinomycetota</taxon>
        <taxon>Actinomycetes</taxon>
        <taxon>Kitasatosporales</taxon>
        <taxon>Streptomycetaceae</taxon>
        <taxon>Streptomyces</taxon>
    </lineage>
</organism>
<evidence type="ECO:0000313" key="3">
    <source>
        <dbReference type="Proteomes" id="UP001163064"/>
    </source>
</evidence>
<protein>
    <submittedName>
        <fullName evidence="2">Uncharacterized protein</fullName>
    </submittedName>
</protein>
<reference evidence="2" key="1">
    <citation type="submission" date="2022-10" db="EMBL/GenBank/DDBJ databases">
        <title>Streptomyces beihaiensis sp. nov., a chitin degrading actinobacterium, isolated from shrimp pond soil.</title>
        <authorList>
            <person name="Xie J."/>
            <person name="Shen N."/>
        </authorList>
    </citation>
    <scope>NUCLEOTIDE SEQUENCE</scope>
    <source>
        <strain evidence="2">GXMU-J5</strain>
    </source>
</reference>
<proteinExistence type="predicted"/>
<gene>
    <name evidence="2" type="ORF">OFY01_18795</name>
</gene>
<feature type="region of interest" description="Disordered" evidence="1">
    <location>
        <begin position="128"/>
        <end position="155"/>
    </location>
</feature>
<name>A0ABT3TZ74_9ACTN</name>
<comment type="caution">
    <text evidence="2">The sequence shown here is derived from an EMBL/GenBank/DDBJ whole genome shotgun (WGS) entry which is preliminary data.</text>
</comment>
<feature type="compositionally biased region" description="Basic and acidic residues" evidence="1">
    <location>
        <begin position="128"/>
        <end position="148"/>
    </location>
</feature>
<keyword evidence="3" id="KW-1185">Reference proteome</keyword>
<dbReference type="RefSeq" id="WP_266601393.1">
    <property type="nucleotide sequence ID" value="NZ_JAPHNL010000240.1"/>
</dbReference>
<dbReference type="EMBL" id="JAPHNL010000240">
    <property type="protein sequence ID" value="MCX3061771.1"/>
    <property type="molecule type" value="Genomic_DNA"/>
</dbReference>
<dbReference type="Proteomes" id="UP001163064">
    <property type="component" value="Unassembled WGS sequence"/>
</dbReference>
<evidence type="ECO:0000313" key="2">
    <source>
        <dbReference type="EMBL" id="MCX3061771.1"/>
    </source>
</evidence>
<evidence type="ECO:0000256" key="1">
    <source>
        <dbReference type="SAM" id="MobiDB-lite"/>
    </source>
</evidence>
<accession>A0ABT3TZ74</accession>
<feature type="compositionally biased region" description="Low complexity" evidence="1">
    <location>
        <begin position="55"/>
        <end position="64"/>
    </location>
</feature>
<sequence>MIPADMVGGVSKATAADLKVSAGVLKTFKQRVDKILHDFESSPGSSSKVGDQRVSRASISGSSSPFHEADALHSQYEQVHERITSLSKMLGLQIEAMSIASHGAEVGFGNLEEEQRRRFWEIQTKIDREHQQAEAEKKHDQKRSDAKQVKGGSFK</sequence>
<feature type="region of interest" description="Disordered" evidence="1">
    <location>
        <begin position="39"/>
        <end position="67"/>
    </location>
</feature>